<dbReference type="Pfam" id="PF14111">
    <property type="entry name" value="DUF4283"/>
    <property type="match status" value="1"/>
</dbReference>
<proteinExistence type="predicted"/>
<evidence type="ECO:0000259" key="2">
    <source>
        <dbReference type="Pfam" id="PF14111"/>
    </source>
</evidence>
<dbReference type="EMBL" id="JACTNZ010000011">
    <property type="protein sequence ID" value="KAG5524134.1"/>
    <property type="molecule type" value="Genomic_DNA"/>
</dbReference>
<dbReference type="AlphaFoldDB" id="A0AAV6IBS7"/>
<name>A0AAV6IBS7_9ERIC</name>
<evidence type="ECO:0000313" key="3">
    <source>
        <dbReference type="EMBL" id="KAG5524134.1"/>
    </source>
</evidence>
<keyword evidence="4" id="KW-1185">Reference proteome</keyword>
<evidence type="ECO:0000256" key="1">
    <source>
        <dbReference type="SAM" id="MobiDB-lite"/>
    </source>
</evidence>
<dbReference type="Proteomes" id="UP000823749">
    <property type="component" value="Chromosome 11"/>
</dbReference>
<sequence length="726" mass="79522">MSQVGFKSLELVDEGEGEQLRYGLVERGSGVRREIRLSEIELLWLCLILEDVSVGYDKELVRSYGGFVRRVQVRRSVFVGGFSLRVEVRVRERMWFVILPELGGAGGWVDISRKFWAFCGWRLSDGALDGRSFLKVASIGGWPSNNVVVEKEGQRRKGCDIEVRAESTEKSMCFLGRCLVGRLENGAVKLPAAMEVQRWAQRSWKVTAGVQVFDLGGFSFLFALPSVEEAQRVVKGQWGFEGRRMNLEWWSPTVCCTKKVDDCSEVWVKILGLPLQLWDVEVFSAIGNFCGGFQTAFSSSVGKNCCSCLTGEYSADSEDCDGSAAVFRCSGGGWKKMTRGVYARGATGVTSGGLYGPRRHPFFEFQNRAGIGPGATTSGHGLQKSFLNGPVGVTKLAQNSNGYKRRKDSNGGPSYKGASVLEKVVSDVVEEDRSQSAEGFRRSTVGAEFGGVGRNSFVPVDDSEVCMISDRLFPSSSSSFPSSFSFLDEGCFGSASLLHREVECSLLRGEAETGCLVEGGALLGSGGVLSSGGLGKGGVIRGCVAEGEQGCCSPRGLELVPFCGRVVDEELGWVCQEEGEFVNQLGWVQDLVEDRLIENNGSKFPLDVREPERIWGEEDLLVNGMSQAEVSKWVLKRINGFSKFLGVSFDGFEDKTMQLFSEIEEKWKNGASTEAKKGGSRVSKGVRELRRLQCSVNYEGRNKGRERGSEVVEGSNLLSFYEDQNP</sequence>
<feature type="domain" description="DUF4283" evidence="2">
    <location>
        <begin position="175"/>
        <end position="257"/>
    </location>
</feature>
<dbReference type="PANTHER" id="PTHR34427">
    <property type="entry name" value="DUF4283 DOMAIN PROTEIN"/>
    <property type="match status" value="1"/>
</dbReference>
<protein>
    <recommendedName>
        <fullName evidence="2">DUF4283 domain-containing protein</fullName>
    </recommendedName>
</protein>
<reference evidence="3" key="1">
    <citation type="submission" date="2020-08" db="EMBL/GenBank/DDBJ databases">
        <title>Plant Genome Project.</title>
        <authorList>
            <person name="Zhang R.-G."/>
        </authorList>
    </citation>
    <scope>NUCLEOTIDE SEQUENCE</scope>
    <source>
        <strain evidence="3">WSP0</strain>
        <tissue evidence="3">Leaf</tissue>
    </source>
</reference>
<dbReference type="PANTHER" id="PTHR34427:SF10">
    <property type="entry name" value="DUF4283 DOMAIN-CONTAINING PROTEIN"/>
    <property type="match status" value="1"/>
</dbReference>
<dbReference type="InterPro" id="IPR025558">
    <property type="entry name" value="DUF4283"/>
</dbReference>
<feature type="region of interest" description="Disordered" evidence="1">
    <location>
        <begin position="398"/>
        <end position="417"/>
    </location>
</feature>
<evidence type="ECO:0000313" key="4">
    <source>
        <dbReference type="Proteomes" id="UP000823749"/>
    </source>
</evidence>
<comment type="caution">
    <text evidence="3">The sequence shown here is derived from an EMBL/GenBank/DDBJ whole genome shotgun (WGS) entry which is preliminary data.</text>
</comment>
<organism evidence="3 4">
    <name type="scientific">Rhododendron griersonianum</name>
    <dbReference type="NCBI Taxonomy" id="479676"/>
    <lineage>
        <taxon>Eukaryota</taxon>
        <taxon>Viridiplantae</taxon>
        <taxon>Streptophyta</taxon>
        <taxon>Embryophyta</taxon>
        <taxon>Tracheophyta</taxon>
        <taxon>Spermatophyta</taxon>
        <taxon>Magnoliopsida</taxon>
        <taxon>eudicotyledons</taxon>
        <taxon>Gunneridae</taxon>
        <taxon>Pentapetalae</taxon>
        <taxon>asterids</taxon>
        <taxon>Ericales</taxon>
        <taxon>Ericaceae</taxon>
        <taxon>Ericoideae</taxon>
        <taxon>Rhodoreae</taxon>
        <taxon>Rhododendron</taxon>
    </lineage>
</organism>
<gene>
    <name evidence="3" type="ORF">RHGRI_030956</name>
</gene>
<accession>A0AAV6IBS7</accession>